<evidence type="ECO:0000313" key="1">
    <source>
        <dbReference type="EMBL" id="KAG8190968.1"/>
    </source>
</evidence>
<name>A0AAV6V5I0_9ARAC</name>
<protein>
    <submittedName>
        <fullName evidence="1">Uncharacterized protein</fullName>
    </submittedName>
</protein>
<accession>A0AAV6V5I0</accession>
<reference evidence="1 2" key="1">
    <citation type="journal article" date="2022" name="Nat. Ecol. Evol.">
        <title>A masculinizing supergene underlies an exaggerated male reproductive morph in a spider.</title>
        <authorList>
            <person name="Hendrickx F."/>
            <person name="De Corte Z."/>
            <person name="Sonet G."/>
            <person name="Van Belleghem S.M."/>
            <person name="Kostlbacher S."/>
            <person name="Vangestel C."/>
        </authorList>
    </citation>
    <scope>NUCLEOTIDE SEQUENCE [LARGE SCALE GENOMIC DNA]</scope>
    <source>
        <strain evidence="1">W744_W776</strain>
    </source>
</reference>
<organism evidence="1 2">
    <name type="scientific">Oedothorax gibbosus</name>
    <dbReference type="NCBI Taxonomy" id="931172"/>
    <lineage>
        <taxon>Eukaryota</taxon>
        <taxon>Metazoa</taxon>
        <taxon>Ecdysozoa</taxon>
        <taxon>Arthropoda</taxon>
        <taxon>Chelicerata</taxon>
        <taxon>Arachnida</taxon>
        <taxon>Araneae</taxon>
        <taxon>Araneomorphae</taxon>
        <taxon>Entelegynae</taxon>
        <taxon>Araneoidea</taxon>
        <taxon>Linyphiidae</taxon>
        <taxon>Erigoninae</taxon>
        <taxon>Oedothorax</taxon>
    </lineage>
</organism>
<dbReference type="AlphaFoldDB" id="A0AAV6V5I0"/>
<dbReference type="Proteomes" id="UP000827092">
    <property type="component" value="Unassembled WGS sequence"/>
</dbReference>
<gene>
    <name evidence="1" type="ORF">JTE90_010828</name>
</gene>
<comment type="caution">
    <text evidence="1">The sequence shown here is derived from an EMBL/GenBank/DDBJ whole genome shotgun (WGS) entry which is preliminary data.</text>
</comment>
<proteinExistence type="predicted"/>
<evidence type="ECO:0000313" key="2">
    <source>
        <dbReference type="Proteomes" id="UP000827092"/>
    </source>
</evidence>
<keyword evidence="2" id="KW-1185">Reference proteome</keyword>
<sequence>MLIGITALTAALGAFLVVVRAEELVRLRELPFSGHIRHPCGATPRPRSRAPTELREYSVAFYRYMAAYSALYRRDANRAANQATDEEEALQQIHSSLLLHAAYAYFVEHQFATASGSCSEASLERERKLAQEALVLARKQKHMACLTQMTLDELGFARNATDALLDARFADLRLCSRRALRDCQVMLSIGQLLDSIGNYAKSILDSLERN</sequence>
<dbReference type="EMBL" id="JAFNEN010000169">
    <property type="protein sequence ID" value="KAG8190968.1"/>
    <property type="molecule type" value="Genomic_DNA"/>
</dbReference>